<dbReference type="EMBL" id="VSRR010024843">
    <property type="protein sequence ID" value="MPC66496.1"/>
    <property type="molecule type" value="Genomic_DNA"/>
</dbReference>
<evidence type="ECO:0000313" key="2">
    <source>
        <dbReference type="Proteomes" id="UP000324222"/>
    </source>
</evidence>
<gene>
    <name evidence="1" type="ORF">E2C01_060644</name>
</gene>
<keyword evidence="2" id="KW-1185">Reference proteome</keyword>
<evidence type="ECO:0000313" key="1">
    <source>
        <dbReference type="EMBL" id="MPC66496.1"/>
    </source>
</evidence>
<comment type="caution">
    <text evidence="1">The sequence shown here is derived from an EMBL/GenBank/DDBJ whole genome shotgun (WGS) entry which is preliminary data.</text>
</comment>
<accession>A0A5B7H9A2</accession>
<dbReference type="AlphaFoldDB" id="A0A5B7H9A2"/>
<protein>
    <submittedName>
        <fullName evidence="1">Uncharacterized protein</fullName>
    </submittedName>
</protein>
<reference evidence="1 2" key="1">
    <citation type="submission" date="2019-05" db="EMBL/GenBank/DDBJ databases">
        <title>Another draft genome of Portunus trituberculatus and its Hox gene families provides insights of decapod evolution.</title>
        <authorList>
            <person name="Jeong J.-H."/>
            <person name="Song I."/>
            <person name="Kim S."/>
            <person name="Choi T."/>
            <person name="Kim D."/>
            <person name="Ryu S."/>
            <person name="Kim W."/>
        </authorList>
    </citation>
    <scope>NUCLEOTIDE SEQUENCE [LARGE SCALE GENOMIC DNA]</scope>
    <source>
        <tissue evidence="1">Muscle</tissue>
    </source>
</reference>
<dbReference type="Proteomes" id="UP000324222">
    <property type="component" value="Unassembled WGS sequence"/>
</dbReference>
<organism evidence="1 2">
    <name type="scientific">Portunus trituberculatus</name>
    <name type="common">Swimming crab</name>
    <name type="synonym">Neptunus trituberculatus</name>
    <dbReference type="NCBI Taxonomy" id="210409"/>
    <lineage>
        <taxon>Eukaryota</taxon>
        <taxon>Metazoa</taxon>
        <taxon>Ecdysozoa</taxon>
        <taxon>Arthropoda</taxon>
        <taxon>Crustacea</taxon>
        <taxon>Multicrustacea</taxon>
        <taxon>Malacostraca</taxon>
        <taxon>Eumalacostraca</taxon>
        <taxon>Eucarida</taxon>
        <taxon>Decapoda</taxon>
        <taxon>Pleocyemata</taxon>
        <taxon>Brachyura</taxon>
        <taxon>Eubrachyura</taxon>
        <taxon>Portunoidea</taxon>
        <taxon>Portunidae</taxon>
        <taxon>Portuninae</taxon>
        <taxon>Portunus</taxon>
    </lineage>
</organism>
<sequence length="213" mass="23716">MNSPRHMKPRYCPEVGFTRPHSTQAEVLSELPDFWKSVEEHITVCYVIFWKDNGYVRSEFHGQMNITQIITVVRMETMEFECSIKPYYDGIDEDGESCCEYDNYDDKGVHSGDSNIRTTGIDGDSSYSNIIPVIDIVFATSTTTTIKTTTTTAAATSTLTIMIINVFILTQYAGKSFATNTHARGRASFVPQDVNEAGVASVMEMVTSKCSPP</sequence>
<name>A0A5B7H9A2_PORTR</name>
<proteinExistence type="predicted"/>